<protein>
    <submittedName>
        <fullName evidence="1">Uncharacterized protein</fullName>
    </submittedName>
</protein>
<dbReference type="PANTHER" id="PTHR13520">
    <property type="entry name" value="RAD50-INTERACTING PROTEIN 1 RINT-1"/>
    <property type="match status" value="1"/>
</dbReference>
<dbReference type="InterPro" id="IPR007528">
    <property type="entry name" value="RINT1_Tip20"/>
</dbReference>
<proteinExistence type="predicted"/>
<evidence type="ECO:0000313" key="1">
    <source>
        <dbReference type="EMBL" id="CAD8252970.1"/>
    </source>
</evidence>
<name>A0A7R9U3P4_9STRA</name>
<sequence length="719" mass="79301">MDDTEESAPEEQSLSLAVLQRQLSESLSASESALSQVKQREDAIRSYATPPDADQRNNAQIDFSLLADASEESVREIAAHHAYALRRNGSGTSEVLSLQRFHTLKREVSALQGLARLEQGAQTVLDRLRAGDTAAAVALLAGLVDDLKDHGDHGEFGQRTRRRMAEVAEAAVAVAEDAALNALISLRWPLKKDEWAEKDVLDIREKLRDLVLAKRCALPAERSARAALAPLYLFAELVRTQFDHNFGKASAKWTTRPSWPFRYLERLLDAFLDAADSVMPAVLGGLPEPLDDATLLRQTVAEEVSRIANGYAIAALQKAHHNVSLTCKAVNAIIDFDAKLDERQLTPVLVRRPVETLAATQFRLDAWIKIDKAVVRDAFHEARATMGSWEVAYNALIERLESSRQLRAENDLLPPFPSMAATFAHLWDSSTARFNRVGSPVKCMRFVDEILKPLLNTCRQAALKTAQAYMTGKTWLALQQDLASTVPLDESVSGSEVAKTQSVFGRTERLADLTGLGACGYSDVRTAQLLHTYGIVNLLCWVEKVLHATTRDPSFVSLQAASGGSSAVEQWDTVDREEEELLKATQDESITGMMHSVIKSLEANADGRGSIFRKEEEGYRGAANAILKDVKATIRDDIQIHLVRYQRLLSRIEGAGEVPCRNLLVRALDAVRGHASAIRILNTSLASTFLEQLQSMVQALARDIDDPEWKEAAREALAE</sequence>
<dbReference type="GO" id="GO:0006888">
    <property type="term" value="P:endoplasmic reticulum to Golgi vesicle-mediated transport"/>
    <property type="evidence" value="ECO:0007669"/>
    <property type="project" value="InterPro"/>
</dbReference>
<dbReference type="PANTHER" id="PTHR13520:SF0">
    <property type="entry name" value="RAD50-INTERACTING PROTEIN 1"/>
    <property type="match status" value="1"/>
</dbReference>
<dbReference type="GO" id="GO:0006890">
    <property type="term" value="P:retrograde vesicle-mediated transport, Golgi to endoplasmic reticulum"/>
    <property type="evidence" value="ECO:0007669"/>
    <property type="project" value="InterPro"/>
</dbReference>
<dbReference type="GO" id="GO:0060628">
    <property type="term" value="P:regulation of ER to Golgi vesicle-mediated transport"/>
    <property type="evidence" value="ECO:0007669"/>
    <property type="project" value="TreeGrafter"/>
</dbReference>
<dbReference type="EMBL" id="HBEA01003295">
    <property type="protein sequence ID" value="CAD8252970.1"/>
    <property type="molecule type" value="Transcribed_RNA"/>
</dbReference>
<dbReference type="GO" id="GO:0070939">
    <property type="term" value="C:Dsl1/NZR complex"/>
    <property type="evidence" value="ECO:0007669"/>
    <property type="project" value="InterPro"/>
</dbReference>
<accession>A0A7R9U3P4</accession>
<reference evidence="1" key="1">
    <citation type="submission" date="2021-01" db="EMBL/GenBank/DDBJ databases">
        <authorList>
            <person name="Corre E."/>
            <person name="Pelletier E."/>
            <person name="Niang G."/>
            <person name="Scheremetjew M."/>
            <person name="Finn R."/>
            <person name="Kale V."/>
            <person name="Holt S."/>
            <person name="Cochrane G."/>
            <person name="Meng A."/>
            <person name="Brown T."/>
            <person name="Cohen L."/>
        </authorList>
    </citation>
    <scope>NUCLEOTIDE SEQUENCE</scope>
    <source>
        <strain evidence="1">CCMP2078</strain>
    </source>
</reference>
<dbReference type="AlphaFoldDB" id="A0A7R9U3P4"/>
<gene>
    <name evidence="1" type="ORF">PPYR1160_LOCUS2462</name>
</gene>
<organism evidence="1">
    <name type="scientific">Pinguiococcus pyrenoidosus</name>
    <dbReference type="NCBI Taxonomy" id="172671"/>
    <lineage>
        <taxon>Eukaryota</taxon>
        <taxon>Sar</taxon>
        <taxon>Stramenopiles</taxon>
        <taxon>Ochrophyta</taxon>
        <taxon>Pinguiophyceae</taxon>
        <taxon>Pinguiochrysidales</taxon>
        <taxon>Pinguiochrysidaceae</taxon>
        <taxon>Pinguiococcus</taxon>
    </lineage>
</organism>